<dbReference type="EMBL" id="MWWR01000008">
    <property type="protein sequence ID" value="OZG51541.1"/>
    <property type="molecule type" value="Genomic_DNA"/>
</dbReference>
<name>A0A261EXG0_9BIFI</name>
<evidence type="ECO:0000259" key="3">
    <source>
        <dbReference type="SMART" id="SM00479"/>
    </source>
</evidence>
<dbReference type="Proteomes" id="UP000216725">
    <property type="component" value="Unassembled WGS sequence"/>
</dbReference>
<dbReference type="GO" id="GO:0005829">
    <property type="term" value="C:cytosol"/>
    <property type="evidence" value="ECO:0007669"/>
    <property type="project" value="TreeGrafter"/>
</dbReference>
<feature type="domain" description="Exonuclease" evidence="3">
    <location>
        <begin position="53"/>
        <end position="218"/>
    </location>
</feature>
<feature type="compositionally biased region" description="Basic and acidic residues" evidence="2">
    <location>
        <begin position="14"/>
        <end position="23"/>
    </location>
</feature>
<dbReference type="SUPFAM" id="SSF53098">
    <property type="entry name" value="Ribonuclease H-like"/>
    <property type="match status" value="1"/>
</dbReference>
<keyword evidence="1" id="KW-0540">Nuclease</keyword>
<evidence type="ECO:0000313" key="5">
    <source>
        <dbReference type="Proteomes" id="UP000216725"/>
    </source>
</evidence>
<dbReference type="PANTHER" id="PTHR30231:SF41">
    <property type="entry name" value="DNA POLYMERASE III SUBUNIT EPSILON"/>
    <property type="match status" value="1"/>
</dbReference>
<keyword evidence="5" id="KW-1185">Reference proteome</keyword>
<organism evidence="4 5">
    <name type="scientific">Pseudoscardovia radai</name>
    <dbReference type="NCBI Taxonomy" id="987066"/>
    <lineage>
        <taxon>Bacteria</taxon>
        <taxon>Bacillati</taxon>
        <taxon>Actinomycetota</taxon>
        <taxon>Actinomycetes</taxon>
        <taxon>Bifidobacteriales</taxon>
        <taxon>Bifidobacteriaceae</taxon>
        <taxon>Pseudoscardovia</taxon>
    </lineage>
</organism>
<gene>
    <name evidence="4" type="ORF">PSRA_1176</name>
</gene>
<evidence type="ECO:0000313" key="4">
    <source>
        <dbReference type="EMBL" id="OZG51541.1"/>
    </source>
</evidence>
<keyword evidence="1" id="KW-0378">Hydrolase</keyword>
<keyword evidence="1" id="KW-0269">Exonuclease</keyword>
<reference evidence="4 5" key="1">
    <citation type="journal article" date="2017" name="BMC Genomics">
        <title>Comparative genomic and phylogenomic analyses of the Bifidobacteriaceae family.</title>
        <authorList>
            <person name="Lugli G.A."/>
            <person name="Milani C."/>
            <person name="Turroni F."/>
            <person name="Duranti S."/>
            <person name="Mancabelli L."/>
            <person name="Mangifesta M."/>
            <person name="Ferrario C."/>
            <person name="Modesto M."/>
            <person name="Mattarelli P."/>
            <person name="Jiri K."/>
            <person name="van Sinderen D."/>
            <person name="Ventura M."/>
        </authorList>
    </citation>
    <scope>NUCLEOTIDE SEQUENCE [LARGE SCALE GENOMIC DNA]</scope>
    <source>
        <strain evidence="4 5">DSM 24742</strain>
    </source>
</reference>
<evidence type="ECO:0000256" key="2">
    <source>
        <dbReference type="SAM" id="MobiDB-lite"/>
    </source>
</evidence>
<dbReference type="GO" id="GO:0003676">
    <property type="term" value="F:nucleic acid binding"/>
    <property type="evidence" value="ECO:0007669"/>
    <property type="project" value="InterPro"/>
</dbReference>
<dbReference type="PANTHER" id="PTHR30231">
    <property type="entry name" value="DNA POLYMERASE III SUBUNIT EPSILON"/>
    <property type="match status" value="1"/>
</dbReference>
<dbReference type="AlphaFoldDB" id="A0A261EXG0"/>
<dbReference type="InterPro" id="IPR013520">
    <property type="entry name" value="Ribonucl_H"/>
</dbReference>
<accession>A0A261EXG0</accession>
<comment type="caution">
    <text evidence="4">The sequence shown here is derived from an EMBL/GenBank/DDBJ whole genome shotgun (WGS) entry which is preliminary data.</text>
</comment>
<evidence type="ECO:0000256" key="1">
    <source>
        <dbReference type="ARBA" id="ARBA00022839"/>
    </source>
</evidence>
<feature type="region of interest" description="Disordered" evidence="2">
    <location>
        <begin position="1"/>
        <end position="28"/>
    </location>
</feature>
<proteinExistence type="predicted"/>
<sequence length="374" mass="41434">MDGEIVFSQPYGEPRTEPHAEPRHARHAAHAQTADIDPVEQLWSFVAAAGNSDAIVFDTETTGMGADAHIIEIGALLISGDEPIYEYDQLIQPHVELSAGITALTGITQSDLDGQPDAEFVIPQFLTAIRPLVLIGHNVSFDIKMLNIEGAALGCREVTNGYMDTLRMSRRMFPNAPSHSLQEVMRLLGIDEVETHRAVSDARQTWQCWQLLSQMKEPKLLADDEIAESRRRNAAVKRRHASGFMRSSYLSNRDTTPVNARPEGESIEDFTCGVTVSGDTKHQDELSRYGYDAWLWVTVTHGVIDSGRNAGHPTLCVSLDGQEIGHIPALQEERHRGQVPPEGAVMMAHIPNSKNDKENGVYRLRLQMPAENDD</sequence>
<dbReference type="CDD" id="cd06127">
    <property type="entry name" value="DEDDh"/>
    <property type="match status" value="1"/>
</dbReference>
<dbReference type="GO" id="GO:0008408">
    <property type="term" value="F:3'-5' exonuclease activity"/>
    <property type="evidence" value="ECO:0007669"/>
    <property type="project" value="TreeGrafter"/>
</dbReference>
<dbReference type="InterPro" id="IPR012337">
    <property type="entry name" value="RNaseH-like_sf"/>
</dbReference>
<dbReference type="FunFam" id="3.30.420.10:FF:000045">
    <property type="entry name" value="3'-5' exonuclease DinG"/>
    <property type="match status" value="1"/>
</dbReference>
<dbReference type="Pfam" id="PF00929">
    <property type="entry name" value="RNase_T"/>
    <property type="match status" value="1"/>
</dbReference>
<protein>
    <submittedName>
        <fullName evidence="4">DNA polymerase III subunit epsilon</fullName>
    </submittedName>
</protein>
<dbReference type="SMART" id="SM00479">
    <property type="entry name" value="EXOIII"/>
    <property type="match status" value="1"/>
</dbReference>
<dbReference type="GO" id="GO:0045004">
    <property type="term" value="P:DNA replication proofreading"/>
    <property type="evidence" value="ECO:0007669"/>
    <property type="project" value="TreeGrafter"/>
</dbReference>
<dbReference type="Gene3D" id="3.30.420.10">
    <property type="entry name" value="Ribonuclease H-like superfamily/Ribonuclease H"/>
    <property type="match status" value="1"/>
</dbReference>
<dbReference type="InterPro" id="IPR036397">
    <property type="entry name" value="RNaseH_sf"/>
</dbReference>